<name>B0G183_DICDI</name>
<evidence type="ECO:0000256" key="2">
    <source>
        <dbReference type="SAM" id="Phobius"/>
    </source>
</evidence>
<dbReference type="dictyBase" id="DDB_G0295475"/>
<dbReference type="EMBL" id="AAFI02000177">
    <property type="protein sequence ID" value="EDR41026.1"/>
    <property type="molecule type" value="Genomic_DNA"/>
</dbReference>
<dbReference type="HOGENOM" id="CLU_479520_0_0_1"/>
<dbReference type="Pfam" id="PF19559">
    <property type="entry name" value="DUF6081"/>
    <property type="match status" value="1"/>
</dbReference>
<proteinExistence type="predicted"/>
<accession>B0G183</accession>
<keyword evidence="4" id="KW-1185">Reference proteome</keyword>
<dbReference type="Proteomes" id="UP000002195">
    <property type="component" value="Unassembled WGS sequence"/>
</dbReference>
<feature type="non-terminal residue" evidence="3">
    <location>
        <position position="1"/>
    </location>
</feature>
<feature type="region of interest" description="Disordered" evidence="1">
    <location>
        <begin position="176"/>
        <end position="220"/>
    </location>
</feature>
<feature type="transmembrane region" description="Helical" evidence="2">
    <location>
        <begin position="43"/>
        <end position="61"/>
    </location>
</feature>
<keyword evidence="2" id="KW-0812">Transmembrane</keyword>
<reference evidence="3 4" key="1">
    <citation type="journal article" date="2005" name="Nature">
        <title>The genome of the social amoeba Dictyostelium discoideum.</title>
        <authorList>
            <consortium name="The Dictyostelium discoideum Sequencing Consortium"/>
            <person name="Eichinger L."/>
            <person name="Pachebat J.A."/>
            <person name="Glockner G."/>
            <person name="Rajandream M.A."/>
            <person name="Sucgang R."/>
            <person name="Berriman M."/>
            <person name="Song J."/>
            <person name="Olsen R."/>
            <person name="Szafranski K."/>
            <person name="Xu Q."/>
            <person name="Tunggal B."/>
            <person name="Kummerfeld S."/>
            <person name="Madera M."/>
            <person name="Konfortov B.A."/>
            <person name="Rivero F."/>
            <person name="Bankier A.T."/>
            <person name="Lehmann R."/>
            <person name="Hamlin N."/>
            <person name="Davies R."/>
            <person name="Gaudet P."/>
            <person name="Fey P."/>
            <person name="Pilcher K."/>
            <person name="Chen G."/>
            <person name="Saunders D."/>
            <person name="Sodergren E."/>
            <person name="Davis P."/>
            <person name="Kerhornou A."/>
            <person name="Nie X."/>
            <person name="Hall N."/>
            <person name="Anjard C."/>
            <person name="Hemphill L."/>
            <person name="Bason N."/>
            <person name="Farbrother P."/>
            <person name="Desany B."/>
            <person name="Just E."/>
            <person name="Morio T."/>
            <person name="Rost R."/>
            <person name="Churcher C."/>
            <person name="Cooper J."/>
            <person name="Haydock S."/>
            <person name="van Driessche N."/>
            <person name="Cronin A."/>
            <person name="Goodhead I."/>
            <person name="Muzny D."/>
            <person name="Mourier T."/>
            <person name="Pain A."/>
            <person name="Lu M."/>
            <person name="Harper D."/>
            <person name="Lindsay R."/>
            <person name="Hauser H."/>
            <person name="James K."/>
            <person name="Quiles M."/>
            <person name="Madan Babu M."/>
            <person name="Saito T."/>
            <person name="Buchrieser C."/>
            <person name="Wardroper A."/>
            <person name="Felder M."/>
            <person name="Thangavelu M."/>
            <person name="Johnson D."/>
            <person name="Knights A."/>
            <person name="Loulseged H."/>
            <person name="Mungall K."/>
            <person name="Oliver K."/>
            <person name="Price C."/>
            <person name="Quail M.A."/>
            <person name="Urushihara H."/>
            <person name="Hernandez J."/>
            <person name="Rabbinowitsch E."/>
            <person name="Steffen D."/>
            <person name="Sanders M."/>
            <person name="Ma J."/>
            <person name="Kohara Y."/>
            <person name="Sharp S."/>
            <person name="Simmonds M."/>
            <person name="Spiegler S."/>
            <person name="Tivey A."/>
            <person name="Sugano S."/>
            <person name="White B."/>
            <person name="Walker D."/>
            <person name="Woodward J."/>
            <person name="Winckler T."/>
            <person name="Tanaka Y."/>
            <person name="Shaulsky G."/>
            <person name="Schleicher M."/>
            <person name="Weinstock G."/>
            <person name="Rosenthal A."/>
            <person name="Cox E.C."/>
            <person name="Chisholm R.L."/>
            <person name="Gibbs R."/>
            <person name="Loomis W.F."/>
            <person name="Platzer M."/>
            <person name="Kay R.R."/>
            <person name="Williams J."/>
            <person name="Dear P.H."/>
            <person name="Noegel A.A."/>
            <person name="Barrell B."/>
            <person name="Kuspa A."/>
        </authorList>
    </citation>
    <scope>NUCLEOTIDE SEQUENCE [LARGE SCALE GENOMIC DNA]</scope>
    <source>
        <strain evidence="3 4">AX4</strain>
    </source>
</reference>
<dbReference type="RefSeq" id="XP_001733045.1">
    <property type="nucleotide sequence ID" value="XM_001732993.1"/>
</dbReference>
<evidence type="ECO:0000256" key="1">
    <source>
        <dbReference type="SAM" id="MobiDB-lite"/>
    </source>
</evidence>
<dbReference type="Gene3D" id="1.20.120.20">
    <property type="entry name" value="Apolipoprotein"/>
    <property type="match status" value="1"/>
</dbReference>
<gene>
    <name evidence="3" type="ORF">DDB_G0295475</name>
</gene>
<dbReference type="InterPro" id="IPR045727">
    <property type="entry name" value="DUF6081"/>
</dbReference>
<evidence type="ECO:0000313" key="3">
    <source>
        <dbReference type="EMBL" id="EDR41026.1"/>
    </source>
</evidence>
<evidence type="ECO:0000313" key="4">
    <source>
        <dbReference type="Proteomes" id="UP000002195"/>
    </source>
</evidence>
<dbReference type="eggNOG" id="ENOG502S7HE">
    <property type="taxonomic scope" value="Eukaryota"/>
</dbReference>
<dbReference type="InParanoid" id="B0G183"/>
<dbReference type="AlphaFoldDB" id="B0G183"/>
<dbReference type="PaxDb" id="44689-DDB0235211"/>
<dbReference type="KEGG" id="ddi:DDB_G0295475"/>
<dbReference type="SMR" id="B0G183"/>
<keyword evidence="2" id="KW-1133">Transmembrane helix</keyword>
<dbReference type="VEuPathDB" id="AmoebaDB:DDB_G0295475"/>
<dbReference type="GeneID" id="8628195"/>
<sequence length="569" mass="64765">IPVKNNNNNKNPTQQNKQKQDKQQQQQQTKNEYKKIIKKTFTLNRFLIITSIVLILCLFLFNTQITRILSSSTPVFYSKFYLPIQSQFSKFKSETTTKIENQGQQLKEKGKEKKEQLKDKSNKIIDDIKEKKDQYKDKLEQDLKDRKETFNQEKNKHLHHHNLNEEVDDLSNQFKEKKEQLKQGSKSKFEKVKEKSKDLKENIKSKSHDLKDNLNSGKEDTEKVLEHTKDAIGDLKMKLMETFDFSNFAKLKDLGITVLNKLNIGGGSGGGSGGVDGKWNNFQFGSFVAEQGTLSKEDGYIRLESNPFTLTTELSVLDHIKYLAVSNQVFSIPQGGSLFSNFSIRGKALGNKNHPFPLDLVEQDDIESEIRFASGSLNVLDFKTSIVADFMISNSKLYALYERLPFSRGEELGNYAAFVYTIPVADIKDQSKFNDVSVEYNGEKKSIHWYLDDKEVFKVDQVGHFSQLVGDQQLVERGGSLIMSKGGVETLAFPTGVQVCFGVFSILDATIAGKNMALVRLDDPSNKYYDPTNLEKELKFHDEKSILGNRIFGQGFILDIQKISISSKQ</sequence>
<feature type="region of interest" description="Disordered" evidence="1">
    <location>
        <begin position="1"/>
        <end position="29"/>
    </location>
</feature>
<protein>
    <submittedName>
        <fullName evidence="3">Uncharacterized protein</fullName>
    </submittedName>
</protein>
<keyword evidence="2" id="KW-0472">Membrane</keyword>
<organism evidence="3 4">
    <name type="scientific">Dictyostelium discoideum</name>
    <name type="common">Social amoeba</name>
    <dbReference type="NCBI Taxonomy" id="44689"/>
    <lineage>
        <taxon>Eukaryota</taxon>
        <taxon>Amoebozoa</taxon>
        <taxon>Evosea</taxon>
        <taxon>Eumycetozoa</taxon>
        <taxon>Dictyostelia</taxon>
        <taxon>Dictyosteliales</taxon>
        <taxon>Dictyosteliaceae</taxon>
        <taxon>Dictyostelium</taxon>
    </lineage>
</organism>
<comment type="caution">
    <text evidence="3">The sequence shown here is derived from an EMBL/GenBank/DDBJ whole genome shotgun (WGS) entry which is preliminary data.</text>
</comment>